<dbReference type="Proteomes" id="UP000789831">
    <property type="component" value="Unassembled WGS sequence"/>
</dbReference>
<dbReference type="GO" id="GO:0005524">
    <property type="term" value="F:ATP binding"/>
    <property type="evidence" value="ECO:0007669"/>
    <property type="project" value="InterPro"/>
</dbReference>
<dbReference type="PANTHER" id="PTHR23359">
    <property type="entry name" value="NUCLEOTIDE KINASE"/>
    <property type="match status" value="1"/>
</dbReference>
<evidence type="ECO:0000256" key="1">
    <source>
        <dbReference type="ARBA" id="ARBA00022679"/>
    </source>
</evidence>
<keyword evidence="3 4" id="KW-0418">Kinase</keyword>
<evidence type="ECO:0000313" key="6">
    <source>
        <dbReference type="Proteomes" id="UP000789831"/>
    </source>
</evidence>
<proteinExistence type="inferred from homology"/>
<dbReference type="InterPro" id="IPR033690">
    <property type="entry name" value="Adenylat_kinase_CS"/>
</dbReference>
<dbReference type="InterPro" id="IPR027417">
    <property type="entry name" value="P-loop_NTPase"/>
</dbReference>
<dbReference type="Pfam" id="PF00406">
    <property type="entry name" value="ADK"/>
    <property type="match status" value="1"/>
</dbReference>
<dbReference type="GO" id="GO:0006139">
    <property type="term" value="P:nucleobase-containing compound metabolic process"/>
    <property type="evidence" value="ECO:0007669"/>
    <property type="project" value="InterPro"/>
</dbReference>
<dbReference type="HAMAP" id="MF_00235">
    <property type="entry name" value="Adenylate_kinase_Adk"/>
    <property type="match status" value="1"/>
</dbReference>
<evidence type="ECO:0000313" key="5">
    <source>
        <dbReference type="EMBL" id="CAG8608460.1"/>
    </source>
</evidence>
<comment type="caution">
    <text evidence="5">The sequence shown here is derived from an EMBL/GenBank/DDBJ whole genome shotgun (WGS) entry which is preliminary data.</text>
</comment>
<sequence length="310" mass="34296">MTRNQHYEDDTAPTQCLPDAFPFSLKYSFFCTCLPLEEALTTVPPKPTPPVQQPPWYVRNFFGKRKTAAADARHTDDSVTPNASMPSDALGINELNRNNALAFDDSLIVFVLGGPGSGKGTQCEQLEQMYGLVHISTGDLLRQEVANDTEIGQEIKNAMEEGKMVSNDVTTKLLSQAMEAAGHDVSGFLIDGFPRTMDQAIEFENNIGSCTFVLYYECPTQVLVDRLVKRGETSGRMDDNLTSIEKRIQVFEKTSLPVIEYYLTDGRVQKVNGDASVEEVTAQTCSIFDWVFNGGVDTYVDESTQNVEVA</sequence>
<reference evidence="5" key="1">
    <citation type="submission" date="2021-06" db="EMBL/GenBank/DDBJ databases">
        <authorList>
            <person name="Kallberg Y."/>
            <person name="Tangrot J."/>
            <person name="Rosling A."/>
        </authorList>
    </citation>
    <scope>NUCLEOTIDE SEQUENCE</scope>
    <source>
        <strain evidence="5">MT106</strain>
    </source>
</reference>
<comment type="similarity">
    <text evidence="4">Belongs to the adenylate kinase family.</text>
</comment>
<keyword evidence="6" id="KW-1185">Reference proteome</keyword>
<dbReference type="OrthoDB" id="442176at2759"/>
<evidence type="ECO:0000256" key="2">
    <source>
        <dbReference type="ARBA" id="ARBA00022741"/>
    </source>
</evidence>
<evidence type="ECO:0000256" key="3">
    <source>
        <dbReference type="ARBA" id="ARBA00022777"/>
    </source>
</evidence>
<dbReference type="PROSITE" id="PS00113">
    <property type="entry name" value="ADENYLATE_KINASE"/>
    <property type="match status" value="1"/>
</dbReference>
<dbReference type="EMBL" id="CAJVPL010002368">
    <property type="protein sequence ID" value="CAG8608460.1"/>
    <property type="molecule type" value="Genomic_DNA"/>
</dbReference>
<dbReference type="InterPro" id="IPR000850">
    <property type="entry name" value="Adenylat/UMP-CMP_kin"/>
</dbReference>
<dbReference type="PRINTS" id="PR00094">
    <property type="entry name" value="ADENYLTKNASE"/>
</dbReference>
<keyword evidence="1 4" id="KW-0808">Transferase</keyword>
<keyword evidence="2" id="KW-0547">Nucleotide-binding</keyword>
<dbReference type="Gene3D" id="3.40.50.300">
    <property type="entry name" value="P-loop containing nucleotide triphosphate hydrolases"/>
    <property type="match status" value="1"/>
</dbReference>
<dbReference type="CDD" id="cd01428">
    <property type="entry name" value="ADK"/>
    <property type="match status" value="1"/>
</dbReference>
<name>A0A9N9CNM1_9GLOM</name>
<protein>
    <submittedName>
        <fullName evidence="5">6462_t:CDS:1</fullName>
    </submittedName>
</protein>
<organism evidence="5 6">
    <name type="scientific">Ambispora gerdemannii</name>
    <dbReference type="NCBI Taxonomy" id="144530"/>
    <lineage>
        <taxon>Eukaryota</taxon>
        <taxon>Fungi</taxon>
        <taxon>Fungi incertae sedis</taxon>
        <taxon>Mucoromycota</taxon>
        <taxon>Glomeromycotina</taxon>
        <taxon>Glomeromycetes</taxon>
        <taxon>Archaeosporales</taxon>
        <taxon>Ambisporaceae</taxon>
        <taxon>Ambispora</taxon>
    </lineage>
</organism>
<dbReference type="GO" id="GO:0019205">
    <property type="term" value="F:nucleobase-containing compound kinase activity"/>
    <property type="evidence" value="ECO:0007669"/>
    <property type="project" value="InterPro"/>
</dbReference>
<accession>A0A9N9CNM1</accession>
<evidence type="ECO:0000256" key="4">
    <source>
        <dbReference type="RuleBase" id="RU003330"/>
    </source>
</evidence>
<dbReference type="AlphaFoldDB" id="A0A9N9CNM1"/>
<dbReference type="SUPFAM" id="SSF52540">
    <property type="entry name" value="P-loop containing nucleoside triphosphate hydrolases"/>
    <property type="match status" value="1"/>
</dbReference>
<gene>
    <name evidence="5" type="ORF">AGERDE_LOCUS9467</name>
</gene>